<keyword evidence="2" id="KW-1185">Reference proteome</keyword>
<accession>R4Z1P1</accession>
<name>R4Z1P1_9ACTN</name>
<dbReference type="Proteomes" id="UP000018291">
    <property type="component" value="Unassembled WGS sequence"/>
</dbReference>
<dbReference type="OrthoDB" id="3694837at2"/>
<sequence>MIIVSDPTTAARQLADGHHFACPWDGCSGWLGPWGSAHTRPVGCYGGGVDVYTPKGARCRACERTQVLVPASTFPKRADSVETVLNAIAMATNGAGHRTIAARVGLPETTVRGWLRRARANAETIRANATIAMCALDRAADKIAPTGTQLGDMLEAVGRAAMAWNNQHPDQPEAIPRLELAALLTGGELLKRNPTRLIYWPPS</sequence>
<dbReference type="eggNOG" id="COG3677">
    <property type="taxonomic scope" value="Bacteria"/>
</dbReference>
<dbReference type="Gene3D" id="1.10.10.10">
    <property type="entry name" value="Winged helix-like DNA-binding domain superfamily/Winged helix DNA-binding domain"/>
    <property type="match status" value="1"/>
</dbReference>
<dbReference type="AlphaFoldDB" id="R4Z1P1"/>
<gene>
    <name evidence="1" type="ORF">BN381_20015</name>
</gene>
<dbReference type="HOGENOM" id="CLU_092037_0_0_11"/>
<proteinExistence type="predicted"/>
<comment type="caution">
    <text evidence="1">The sequence shown here is derived from an EMBL/GenBank/DDBJ whole genome shotgun (WGS) entry which is preliminary data.</text>
</comment>
<organism evidence="1 2">
    <name type="scientific">Candidatus Neomicrothrix parvicella RN1</name>
    <dbReference type="NCBI Taxonomy" id="1229780"/>
    <lineage>
        <taxon>Bacteria</taxon>
        <taxon>Bacillati</taxon>
        <taxon>Actinomycetota</taxon>
        <taxon>Acidimicrobiia</taxon>
        <taxon>Acidimicrobiales</taxon>
        <taxon>Microthrixaceae</taxon>
        <taxon>Candidatus Neomicrothrix</taxon>
    </lineage>
</organism>
<reference evidence="1 2" key="1">
    <citation type="journal article" date="2013" name="ISME J.">
        <title>Metabolic model for the filamentous 'Candidatus Microthrix parvicella' based on genomic and metagenomic analyses.</title>
        <authorList>
            <person name="Jon McIlroy S."/>
            <person name="Kristiansen R."/>
            <person name="Albertsen M."/>
            <person name="Michael Karst S."/>
            <person name="Rossetti S."/>
            <person name="Lund Nielsen J."/>
            <person name="Tandoi V."/>
            <person name="James Seviour R."/>
            <person name="Nielsen P.H."/>
        </authorList>
    </citation>
    <scope>NUCLEOTIDE SEQUENCE [LARGE SCALE GENOMIC DNA]</scope>
    <source>
        <strain evidence="1 2">RN1</strain>
    </source>
</reference>
<evidence type="ECO:0000313" key="2">
    <source>
        <dbReference type="Proteomes" id="UP000018291"/>
    </source>
</evidence>
<dbReference type="EMBL" id="CANL01000012">
    <property type="protein sequence ID" value="CCM63191.1"/>
    <property type="molecule type" value="Genomic_DNA"/>
</dbReference>
<evidence type="ECO:0000313" key="1">
    <source>
        <dbReference type="EMBL" id="CCM63191.1"/>
    </source>
</evidence>
<dbReference type="RefSeq" id="WP_012225458.1">
    <property type="nucleotide sequence ID" value="NZ_HG422565.1"/>
</dbReference>
<protein>
    <submittedName>
        <fullName evidence="1">Uncharacterized protein</fullName>
    </submittedName>
</protein>
<dbReference type="InterPro" id="IPR036388">
    <property type="entry name" value="WH-like_DNA-bd_sf"/>
</dbReference>